<dbReference type="PROSITE" id="PS50089">
    <property type="entry name" value="ZF_RING_2"/>
    <property type="match status" value="1"/>
</dbReference>
<organism evidence="7 8">
    <name type="scientific">Theileria equi strain WA</name>
    <dbReference type="NCBI Taxonomy" id="1537102"/>
    <lineage>
        <taxon>Eukaryota</taxon>
        <taxon>Sar</taxon>
        <taxon>Alveolata</taxon>
        <taxon>Apicomplexa</taxon>
        <taxon>Aconoidasida</taxon>
        <taxon>Piroplasmida</taxon>
        <taxon>Theileriidae</taxon>
        <taxon>Theileria</taxon>
    </lineage>
</organism>
<proteinExistence type="predicted"/>
<dbReference type="EMBL" id="ACOU01000002">
    <property type="protein sequence ID" value="EKX74241.1"/>
    <property type="molecule type" value="Genomic_DNA"/>
</dbReference>
<dbReference type="GO" id="GO:0005737">
    <property type="term" value="C:cytoplasm"/>
    <property type="evidence" value="ECO:0007669"/>
    <property type="project" value="TreeGrafter"/>
</dbReference>
<dbReference type="InterPro" id="IPR001841">
    <property type="entry name" value="Znf_RING"/>
</dbReference>
<dbReference type="VEuPathDB" id="PiroplasmaDB:BEWA_042790"/>
<reference evidence="7 8" key="1">
    <citation type="journal article" date="2012" name="BMC Genomics">
        <title>Comparative genomic analysis and phylogenetic position of Theileria equi.</title>
        <authorList>
            <person name="Kappmeyer L.S."/>
            <person name="Thiagarajan M."/>
            <person name="Herndon D.R."/>
            <person name="Ramsay J.D."/>
            <person name="Caler E."/>
            <person name="Djikeng A."/>
            <person name="Gillespie J.J."/>
            <person name="Lau A.O."/>
            <person name="Roalson E.H."/>
            <person name="Silva J.C."/>
            <person name="Silva M.G."/>
            <person name="Suarez C.E."/>
            <person name="Ueti M.W."/>
            <person name="Nene V.M."/>
            <person name="Mealey R.H."/>
            <person name="Knowles D.P."/>
            <person name="Brayton K.A."/>
        </authorList>
    </citation>
    <scope>NUCLEOTIDE SEQUENCE [LARGE SCALE GENOMIC DNA]</scope>
    <source>
        <strain evidence="7 8">WA</strain>
    </source>
</reference>
<protein>
    <recommendedName>
        <fullName evidence="6">RING-type domain-containing protein</fullName>
    </recommendedName>
</protein>
<comment type="caution">
    <text evidence="7">The sequence shown here is derived from an EMBL/GenBank/DDBJ whole genome shotgun (WGS) entry which is preliminary data.</text>
</comment>
<evidence type="ECO:0000256" key="2">
    <source>
        <dbReference type="ARBA" id="ARBA00022771"/>
    </source>
</evidence>
<feature type="region of interest" description="Disordered" evidence="5">
    <location>
        <begin position="59"/>
        <end position="80"/>
    </location>
</feature>
<feature type="domain" description="RING-type" evidence="6">
    <location>
        <begin position="226"/>
        <end position="272"/>
    </location>
</feature>
<dbReference type="STRING" id="1537102.L1LFW2"/>
<keyword evidence="2 4" id="KW-0863">Zinc-finger</keyword>
<dbReference type="FunFam" id="3.30.40.10:FF:000360">
    <property type="entry name" value="E3 ubiquitin-protein ligase, putative"/>
    <property type="match status" value="1"/>
</dbReference>
<dbReference type="GO" id="GO:0061630">
    <property type="term" value="F:ubiquitin protein ligase activity"/>
    <property type="evidence" value="ECO:0007669"/>
    <property type="project" value="TreeGrafter"/>
</dbReference>
<dbReference type="RefSeq" id="XP_004833693.1">
    <property type="nucleotide sequence ID" value="XM_004833636.1"/>
</dbReference>
<dbReference type="OrthoDB" id="421575at2759"/>
<dbReference type="PANTHER" id="PTHR15710">
    <property type="entry name" value="E3 UBIQUITIN-PROTEIN LIGASE PRAJA"/>
    <property type="match status" value="1"/>
</dbReference>
<dbReference type="InterPro" id="IPR013083">
    <property type="entry name" value="Znf_RING/FYVE/PHD"/>
</dbReference>
<dbReference type="SUPFAM" id="SSF57850">
    <property type="entry name" value="RING/U-box"/>
    <property type="match status" value="1"/>
</dbReference>
<dbReference type="PANTHER" id="PTHR15710:SF243">
    <property type="entry name" value="E3 UBIQUITIN-PROTEIN LIGASE PRAJA-2 ISOFORM X1"/>
    <property type="match status" value="1"/>
</dbReference>
<evidence type="ECO:0000256" key="3">
    <source>
        <dbReference type="ARBA" id="ARBA00022833"/>
    </source>
</evidence>
<evidence type="ECO:0000256" key="1">
    <source>
        <dbReference type="ARBA" id="ARBA00022723"/>
    </source>
</evidence>
<evidence type="ECO:0000313" key="8">
    <source>
        <dbReference type="Proteomes" id="UP000031512"/>
    </source>
</evidence>
<dbReference type="SMART" id="SM00184">
    <property type="entry name" value="RING"/>
    <property type="match status" value="1"/>
</dbReference>
<evidence type="ECO:0000256" key="4">
    <source>
        <dbReference type="PROSITE-ProRule" id="PRU00175"/>
    </source>
</evidence>
<keyword evidence="8" id="KW-1185">Reference proteome</keyword>
<dbReference type="GO" id="GO:0016567">
    <property type="term" value="P:protein ubiquitination"/>
    <property type="evidence" value="ECO:0007669"/>
    <property type="project" value="TreeGrafter"/>
</dbReference>
<evidence type="ECO:0000256" key="5">
    <source>
        <dbReference type="SAM" id="MobiDB-lite"/>
    </source>
</evidence>
<dbReference type="Gene3D" id="3.30.40.10">
    <property type="entry name" value="Zinc/RING finger domain, C3HC4 (zinc finger)"/>
    <property type="match status" value="1"/>
</dbReference>
<evidence type="ECO:0000259" key="6">
    <source>
        <dbReference type="PROSITE" id="PS50089"/>
    </source>
</evidence>
<sequence length="311" mass="34897">MTSFPLLHRIYPSYYYFCHVCNARRSENQVSTSDSGDITCLLCQSVGFVEKVTVGNQDGTMFHSGDTSGGSSNSRGNPTPDVTRLFASDPFTSVFGMPLNTFIQDVMQGYFGGSVSNVEQRNPLEMGFGSRDFSTIFGSRPIFTSYGGSRGRPFTARTPLFPTDLSRIMSSFISNPFDQQAMDQILQYVMDNDPNRYGSPPVAKDILNSLKVEVLTADTAKELGNCAVCTEDFRDQDKVHWLTEDKSLCGHAFHVDCIIPWLKEHNTCPVCRFELPTDDETYNKQREYLRTRIAEEVQRNANTPPSTSRNE</sequence>
<dbReference type="AlphaFoldDB" id="L1LFW2"/>
<evidence type="ECO:0000313" key="7">
    <source>
        <dbReference type="EMBL" id="EKX74241.1"/>
    </source>
</evidence>
<dbReference type="GO" id="GO:0008270">
    <property type="term" value="F:zinc ion binding"/>
    <property type="evidence" value="ECO:0007669"/>
    <property type="project" value="UniProtKB-KW"/>
</dbReference>
<keyword evidence="3" id="KW-0862">Zinc</keyword>
<dbReference type="CDD" id="cd16454">
    <property type="entry name" value="RING-H2_PA-TM-RING"/>
    <property type="match status" value="1"/>
</dbReference>
<keyword evidence="1" id="KW-0479">Metal-binding</keyword>
<dbReference type="KEGG" id="beq:BEWA_042790"/>
<gene>
    <name evidence="7" type="ORF">BEWA_042790</name>
</gene>
<dbReference type="Pfam" id="PF13639">
    <property type="entry name" value="zf-RING_2"/>
    <property type="match status" value="1"/>
</dbReference>
<dbReference type="eggNOG" id="KOG0800">
    <property type="taxonomic scope" value="Eukaryota"/>
</dbReference>
<accession>L1LFW2</accession>
<dbReference type="GeneID" id="15807689"/>
<dbReference type="Proteomes" id="UP000031512">
    <property type="component" value="Unassembled WGS sequence"/>
</dbReference>
<feature type="compositionally biased region" description="Polar residues" evidence="5">
    <location>
        <begin position="59"/>
        <end position="77"/>
    </location>
</feature>
<name>L1LFW2_THEEQ</name>